<accession>G5KCL4</accession>
<dbReference type="InterPro" id="IPR013688">
    <property type="entry name" value="GBS_Bsp-like"/>
</dbReference>
<name>G5KCL4_9STRE</name>
<dbReference type="Pfam" id="PF08481">
    <property type="entry name" value="GBS_Bsp-like"/>
    <property type="match status" value="1"/>
</dbReference>
<proteinExistence type="predicted"/>
<dbReference type="Proteomes" id="UP000005388">
    <property type="component" value="Unassembled WGS sequence"/>
</dbReference>
<keyword evidence="2" id="KW-1185">Reference proteome</keyword>
<dbReference type="RefSeq" id="WP_006740045.1">
    <property type="nucleotide sequence ID" value="NZ_AEUZ02000001.1"/>
</dbReference>
<comment type="caution">
    <text evidence="1">The sequence shown here is derived from an EMBL/GenBank/DDBJ whole genome shotgun (WGS) entry which is preliminary data.</text>
</comment>
<organism evidence="1 2">
    <name type="scientific">Streptococcus urinalis 2285-97</name>
    <dbReference type="NCBI Taxonomy" id="764291"/>
    <lineage>
        <taxon>Bacteria</taxon>
        <taxon>Bacillati</taxon>
        <taxon>Bacillota</taxon>
        <taxon>Bacilli</taxon>
        <taxon>Lactobacillales</taxon>
        <taxon>Streptococcaceae</taxon>
        <taxon>Streptococcus</taxon>
    </lineage>
</organism>
<dbReference type="STRING" id="764291.STRUR_1754"/>
<evidence type="ECO:0000313" key="1">
    <source>
        <dbReference type="EMBL" id="EHJ57331.1"/>
    </source>
</evidence>
<sequence length="126" mass="13780">MVGLTTTSFAVAETPQITGTVTISDIDNSDYTFTTTITNAATKDGLKAVKVVVWNEANGQDDIEWQNASKQSDGSYKIITRLSSHSYLPGLYNVHVYYDTNNGLKGLTAKTTTVKLKTVRIDVQNE</sequence>
<reference evidence="1 2" key="1">
    <citation type="journal article" date="2014" name="Int. J. Syst. Evol. Microbiol.">
        <title>Phylogenomics and the dynamic genome evolution of the genus Streptococcus.</title>
        <authorList>
            <consortium name="The Broad Institute Genome Sequencing Platform"/>
            <person name="Richards V.P."/>
            <person name="Palmer S.R."/>
            <person name="Pavinski Bitar P.D."/>
            <person name="Qin X."/>
            <person name="Weinstock G.M."/>
            <person name="Highlander S.K."/>
            <person name="Town C.D."/>
            <person name="Burne R.A."/>
            <person name="Stanhope M.J."/>
        </authorList>
    </citation>
    <scope>NUCLEOTIDE SEQUENCE [LARGE SCALE GENOMIC DNA]</scope>
    <source>
        <strain evidence="1 2">2285-97</strain>
    </source>
</reference>
<dbReference type="AlphaFoldDB" id="G5KCL4"/>
<protein>
    <submittedName>
        <fullName evidence="1">GBS Bsp-like repeat protein</fullName>
    </submittedName>
</protein>
<dbReference type="EMBL" id="AEUZ02000001">
    <property type="protein sequence ID" value="EHJ57331.1"/>
    <property type="molecule type" value="Genomic_DNA"/>
</dbReference>
<dbReference type="eggNOG" id="COG0860">
    <property type="taxonomic scope" value="Bacteria"/>
</dbReference>
<evidence type="ECO:0000313" key="2">
    <source>
        <dbReference type="Proteomes" id="UP000005388"/>
    </source>
</evidence>
<gene>
    <name evidence="1" type="ORF">STRUR_1754</name>
</gene>
<dbReference type="Gene3D" id="2.60.40.3760">
    <property type="match status" value="1"/>
</dbReference>